<protein>
    <submittedName>
        <fullName evidence="2">Regulatory protein GemA</fullName>
    </submittedName>
</protein>
<sequence>MADAATRAGAPVRKSSASRGKVDPRSRRIALIHAGKRRLGLGDGEYRLLLRRVTGKGSSAELDLEQLDLVVDALRRLGFGVRPKRKLNPLQRKIVVLWAELGKAGVLRDRSDRALDRFVKRQTGVDAVQWLASNQAAQVVEALKGWRVREGIALA</sequence>
<dbReference type="EMBL" id="JBBLZC010000005">
    <property type="protein sequence ID" value="MEK0082873.1"/>
    <property type="molecule type" value="Genomic_DNA"/>
</dbReference>
<accession>A0ABU8XNW1</accession>
<organism evidence="2 3">
    <name type="scientific">Benzoatithermus flavus</name>
    <dbReference type="NCBI Taxonomy" id="3108223"/>
    <lineage>
        <taxon>Bacteria</taxon>
        <taxon>Pseudomonadati</taxon>
        <taxon>Pseudomonadota</taxon>
        <taxon>Alphaproteobacteria</taxon>
        <taxon>Geminicoccales</taxon>
        <taxon>Geminicoccaceae</taxon>
        <taxon>Benzoatithermus</taxon>
    </lineage>
</organism>
<dbReference type="InterPro" id="IPR009363">
    <property type="entry name" value="Phage_Mu_Gp16"/>
</dbReference>
<dbReference type="Proteomes" id="UP001375743">
    <property type="component" value="Unassembled WGS sequence"/>
</dbReference>
<name>A0ABU8XNW1_9PROT</name>
<keyword evidence="3" id="KW-1185">Reference proteome</keyword>
<evidence type="ECO:0000256" key="1">
    <source>
        <dbReference type="SAM" id="MobiDB-lite"/>
    </source>
</evidence>
<evidence type="ECO:0000313" key="3">
    <source>
        <dbReference type="Proteomes" id="UP001375743"/>
    </source>
</evidence>
<dbReference type="Pfam" id="PF06252">
    <property type="entry name" value="GemA"/>
    <property type="match status" value="1"/>
</dbReference>
<reference evidence="2 3" key="1">
    <citation type="submission" date="2024-01" db="EMBL/GenBank/DDBJ databases">
        <title>Multi-omics insights into the function and evolution of sodium benzoate biodegradation pathways in Benzoatithermus flavus gen. nov., sp. nov. from hot spring.</title>
        <authorList>
            <person name="Hu C.-J."/>
            <person name="Li W.-J."/>
        </authorList>
    </citation>
    <scope>NUCLEOTIDE SEQUENCE [LARGE SCALE GENOMIC DNA]</scope>
    <source>
        <strain evidence="2 3">SYSU G07066</strain>
    </source>
</reference>
<dbReference type="RefSeq" id="WP_418158723.1">
    <property type="nucleotide sequence ID" value="NZ_JBBLZC010000005.1"/>
</dbReference>
<gene>
    <name evidence="2" type="ORF">U1T56_06905</name>
</gene>
<evidence type="ECO:0000313" key="2">
    <source>
        <dbReference type="EMBL" id="MEK0082873.1"/>
    </source>
</evidence>
<proteinExistence type="predicted"/>
<feature type="region of interest" description="Disordered" evidence="1">
    <location>
        <begin position="1"/>
        <end position="24"/>
    </location>
</feature>
<comment type="caution">
    <text evidence="2">The sequence shown here is derived from an EMBL/GenBank/DDBJ whole genome shotgun (WGS) entry which is preliminary data.</text>
</comment>